<protein>
    <recommendedName>
        <fullName evidence="7">RING-type domain-containing protein</fullName>
    </recommendedName>
</protein>
<dbReference type="EMBL" id="KI894024">
    <property type="protein sequence ID" value="OCF23049.1"/>
    <property type="molecule type" value="Genomic_DNA"/>
</dbReference>
<feature type="compositionally biased region" description="Basic and acidic residues" evidence="5">
    <location>
        <begin position="17"/>
        <end position="26"/>
    </location>
</feature>
<sequence>MSSITPHGSNRSTHNRSGVDRRNERGRRASIRSAIDGIQRFKQSWISIMVLKGGISLGQVTALITLLILASTLPSPLYPDQKQSVPSDACPHPEYFQAWMGVQVGRLLVCWLNSIWICTRRRRRESLSEDENDEEGQSERHNAQPNPLQRHITPSSSTTTIFQTPSSSDGSPNHAHQVQSPDTIYISTYTSTPSLSGPSPERDQRRKEVSDTPQHQEAQLARDALRVDVSGEPIVALHGPHILSDQEVPSQTDLSAARMLVQNRDNKLDGESNGTTSRLADVLDRIASQLSKFLGLLSFILFILGNVLLFKPLPSQELSCYNASPMLWWGVMTVTGVGWFLLAQMILVILVVGVGGTVVLAILRRFGITQPQPSNDKRPEPLTLEELNKLQYVCYVSDPTPNPTTHGDVQKELLPHPPIYLTEDRTTCAICQENYAVPERGREQFAEWLRVLGCGHVYHAKCIDEWLMRGSASCPSCNRSVRDMLPNAQRVESNERRRSSVLSRWIRKESR</sequence>
<dbReference type="STRING" id="1296100.A0A1B9FWA3"/>
<evidence type="ECO:0000256" key="4">
    <source>
        <dbReference type="PROSITE-ProRule" id="PRU00175"/>
    </source>
</evidence>
<feature type="compositionally biased region" description="Basic and acidic residues" evidence="5">
    <location>
        <begin position="200"/>
        <end position="210"/>
    </location>
</feature>
<dbReference type="KEGG" id="kbi:30211798"/>
<dbReference type="GeneID" id="30211798"/>
<dbReference type="OrthoDB" id="2623028at2759"/>
<feature type="compositionally biased region" description="Polar residues" evidence="5">
    <location>
        <begin position="1"/>
        <end position="16"/>
    </location>
</feature>
<dbReference type="InterPro" id="IPR051834">
    <property type="entry name" value="RING_finger_E3_ligase"/>
</dbReference>
<evidence type="ECO:0000256" key="3">
    <source>
        <dbReference type="ARBA" id="ARBA00022833"/>
    </source>
</evidence>
<dbReference type="PROSITE" id="PS50089">
    <property type="entry name" value="ZF_RING_2"/>
    <property type="match status" value="1"/>
</dbReference>
<dbReference type="GO" id="GO:0008270">
    <property type="term" value="F:zinc ion binding"/>
    <property type="evidence" value="ECO:0007669"/>
    <property type="project" value="UniProtKB-KW"/>
</dbReference>
<dbReference type="EMBL" id="CP144547">
    <property type="protein sequence ID" value="WVW86194.1"/>
    <property type="molecule type" value="Genomic_DNA"/>
</dbReference>
<evidence type="ECO:0000256" key="5">
    <source>
        <dbReference type="SAM" id="MobiDB-lite"/>
    </source>
</evidence>
<keyword evidence="3" id="KW-0862">Zinc</keyword>
<evidence type="ECO:0000256" key="6">
    <source>
        <dbReference type="SAM" id="Phobius"/>
    </source>
</evidence>
<feature type="transmembrane region" description="Helical" evidence="6">
    <location>
        <begin position="96"/>
        <end position="118"/>
    </location>
</feature>
<dbReference type="SUPFAM" id="SSF57850">
    <property type="entry name" value="RING/U-box"/>
    <property type="match status" value="1"/>
</dbReference>
<reference evidence="9" key="4">
    <citation type="submission" date="2024-02" db="EMBL/GenBank/DDBJ databases">
        <title>Comparative genomics of Cryptococcus and Kwoniella reveals pathogenesis evolution and contrasting modes of karyotype evolution via chromosome fusion or intercentromeric recombination.</title>
        <authorList>
            <person name="Coelho M.A."/>
            <person name="David-Palma M."/>
            <person name="Shea T."/>
            <person name="Bowers K."/>
            <person name="McGinley-Smith S."/>
            <person name="Mohammad A.W."/>
            <person name="Gnirke A."/>
            <person name="Yurkov A.M."/>
            <person name="Nowrousian M."/>
            <person name="Sun S."/>
            <person name="Cuomo C.A."/>
            <person name="Heitman J."/>
        </authorList>
    </citation>
    <scope>NUCLEOTIDE SEQUENCE</scope>
    <source>
        <strain evidence="9">CBS 10118</strain>
    </source>
</reference>
<dbReference type="GO" id="GO:0006511">
    <property type="term" value="P:ubiquitin-dependent protein catabolic process"/>
    <property type="evidence" value="ECO:0007669"/>
    <property type="project" value="TreeGrafter"/>
</dbReference>
<feature type="transmembrane region" description="Helical" evidence="6">
    <location>
        <begin position="49"/>
        <end position="70"/>
    </location>
</feature>
<feature type="transmembrane region" description="Helical" evidence="6">
    <location>
        <begin position="293"/>
        <end position="310"/>
    </location>
</feature>
<organism evidence="8">
    <name type="scientific">Kwoniella bestiolae CBS 10118</name>
    <dbReference type="NCBI Taxonomy" id="1296100"/>
    <lineage>
        <taxon>Eukaryota</taxon>
        <taxon>Fungi</taxon>
        <taxon>Dikarya</taxon>
        <taxon>Basidiomycota</taxon>
        <taxon>Agaricomycotina</taxon>
        <taxon>Tremellomycetes</taxon>
        <taxon>Tremellales</taxon>
        <taxon>Cryptococcaceae</taxon>
        <taxon>Kwoniella</taxon>
    </lineage>
</organism>
<dbReference type="AlphaFoldDB" id="A0A1B9FWA3"/>
<evidence type="ECO:0000313" key="10">
    <source>
        <dbReference type="Proteomes" id="UP000092730"/>
    </source>
</evidence>
<keyword evidence="10" id="KW-1185">Reference proteome</keyword>
<feature type="transmembrane region" description="Helical" evidence="6">
    <location>
        <begin position="330"/>
        <end position="363"/>
    </location>
</feature>
<evidence type="ECO:0000256" key="1">
    <source>
        <dbReference type="ARBA" id="ARBA00022723"/>
    </source>
</evidence>
<feature type="domain" description="RING-type" evidence="7">
    <location>
        <begin position="428"/>
        <end position="478"/>
    </location>
</feature>
<dbReference type="RefSeq" id="XP_019044119.1">
    <property type="nucleotide sequence ID" value="XM_019193996.1"/>
</dbReference>
<feature type="region of interest" description="Disordered" evidence="5">
    <location>
        <begin position="123"/>
        <end position="220"/>
    </location>
</feature>
<dbReference type="Gene3D" id="3.30.40.10">
    <property type="entry name" value="Zinc/RING finger domain, C3HC4 (zinc finger)"/>
    <property type="match status" value="1"/>
</dbReference>
<evidence type="ECO:0000259" key="7">
    <source>
        <dbReference type="PROSITE" id="PS50089"/>
    </source>
</evidence>
<evidence type="ECO:0000313" key="9">
    <source>
        <dbReference type="EMBL" id="WVW86194.1"/>
    </source>
</evidence>
<dbReference type="GO" id="GO:0061630">
    <property type="term" value="F:ubiquitin protein ligase activity"/>
    <property type="evidence" value="ECO:0007669"/>
    <property type="project" value="TreeGrafter"/>
</dbReference>
<dbReference type="PANTHER" id="PTHR45931:SF3">
    <property type="entry name" value="RING ZINC FINGER-CONTAINING PROTEIN"/>
    <property type="match status" value="1"/>
</dbReference>
<reference evidence="9" key="2">
    <citation type="submission" date="2013-07" db="EMBL/GenBank/DDBJ databases">
        <authorList>
            <consortium name="The Broad Institute Genome Sequencing Platform"/>
            <person name="Cuomo C."/>
            <person name="Litvintseva A."/>
            <person name="Chen Y."/>
            <person name="Heitman J."/>
            <person name="Sun S."/>
            <person name="Springer D."/>
            <person name="Dromer F."/>
            <person name="Young S.K."/>
            <person name="Zeng Q."/>
            <person name="Gargeya S."/>
            <person name="Fitzgerald M."/>
            <person name="Abouelleil A."/>
            <person name="Alvarado L."/>
            <person name="Berlin A.M."/>
            <person name="Chapman S.B."/>
            <person name="Dewar J."/>
            <person name="Goldberg J."/>
            <person name="Griggs A."/>
            <person name="Gujja S."/>
            <person name="Hansen M."/>
            <person name="Howarth C."/>
            <person name="Imamovic A."/>
            <person name="Larimer J."/>
            <person name="McCowan C."/>
            <person name="Murphy C."/>
            <person name="Pearson M."/>
            <person name="Priest M."/>
            <person name="Roberts A."/>
            <person name="Saif S."/>
            <person name="Shea T."/>
            <person name="Sykes S."/>
            <person name="Wortman J."/>
            <person name="Nusbaum C."/>
            <person name="Birren B."/>
        </authorList>
    </citation>
    <scope>NUCLEOTIDE SEQUENCE</scope>
    <source>
        <strain evidence="9">CBS 10118</strain>
    </source>
</reference>
<dbReference type="InterPro" id="IPR001841">
    <property type="entry name" value="Znf_RING"/>
</dbReference>
<dbReference type="SMART" id="SM00184">
    <property type="entry name" value="RING"/>
    <property type="match status" value="1"/>
</dbReference>
<name>A0A1B9FWA3_9TREE</name>
<keyword evidence="1" id="KW-0479">Metal-binding</keyword>
<keyword evidence="6" id="KW-0472">Membrane</keyword>
<keyword evidence="6" id="KW-1133">Transmembrane helix</keyword>
<evidence type="ECO:0000313" key="8">
    <source>
        <dbReference type="EMBL" id="OCF23049.1"/>
    </source>
</evidence>
<dbReference type="VEuPathDB" id="FungiDB:I302_07399"/>
<dbReference type="GO" id="GO:0005634">
    <property type="term" value="C:nucleus"/>
    <property type="evidence" value="ECO:0007669"/>
    <property type="project" value="TreeGrafter"/>
</dbReference>
<dbReference type="InterPro" id="IPR013083">
    <property type="entry name" value="Znf_RING/FYVE/PHD"/>
</dbReference>
<evidence type="ECO:0000256" key="2">
    <source>
        <dbReference type="ARBA" id="ARBA00022771"/>
    </source>
</evidence>
<feature type="region of interest" description="Disordered" evidence="5">
    <location>
        <begin position="1"/>
        <end position="26"/>
    </location>
</feature>
<accession>A0A1B9FWA3</accession>
<feature type="compositionally biased region" description="Polar residues" evidence="5">
    <location>
        <begin position="143"/>
        <end position="179"/>
    </location>
</feature>
<dbReference type="Proteomes" id="UP000092730">
    <property type="component" value="Chromosome 7"/>
</dbReference>
<dbReference type="PANTHER" id="PTHR45931">
    <property type="entry name" value="SI:CH211-59O9.10"/>
    <property type="match status" value="1"/>
</dbReference>
<reference evidence="8" key="1">
    <citation type="submission" date="2013-07" db="EMBL/GenBank/DDBJ databases">
        <title>The Genome Sequence of Cryptococcus bestiolae CBS10118.</title>
        <authorList>
            <consortium name="The Broad Institute Genome Sequencing Platform"/>
            <person name="Cuomo C."/>
            <person name="Litvintseva A."/>
            <person name="Chen Y."/>
            <person name="Heitman J."/>
            <person name="Sun S."/>
            <person name="Springer D."/>
            <person name="Dromer F."/>
            <person name="Young S.K."/>
            <person name="Zeng Q."/>
            <person name="Gargeya S."/>
            <person name="Fitzgerald M."/>
            <person name="Abouelleil A."/>
            <person name="Alvarado L."/>
            <person name="Berlin A.M."/>
            <person name="Chapman S.B."/>
            <person name="Dewar J."/>
            <person name="Goldberg J."/>
            <person name="Griggs A."/>
            <person name="Gujja S."/>
            <person name="Hansen M."/>
            <person name="Howarth C."/>
            <person name="Imamovic A."/>
            <person name="Larimer J."/>
            <person name="McCowan C."/>
            <person name="Murphy C."/>
            <person name="Pearson M."/>
            <person name="Priest M."/>
            <person name="Roberts A."/>
            <person name="Saif S."/>
            <person name="Shea T."/>
            <person name="Sykes S."/>
            <person name="Wortman J."/>
            <person name="Nusbaum C."/>
            <person name="Birren B."/>
        </authorList>
    </citation>
    <scope>NUCLEOTIDE SEQUENCE [LARGE SCALE GENOMIC DNA]</scope>
    <source>
        <strain evidence="8">CBS 10118</strain>
    </source>
</reference>
<keyword evidence="6" id="KW-0812">Transmembrane</keyword>
<proteinExistence type="predicted"/>
<keyword evidence="2 4" id="KW-0863">Zinc-finger</keyword>
<feature type="compositionally biased region" description="Low complexity" evidence="5">
    <location>
        <begin position="180"/>
        <end position="194"/>
    </location>
</feature>
<gene>
    <name evidence="8" type="ORF">I302_07399</name>
    <name evidence="9" type="ORF">I302_108236</name>
</gene>
<dbReference type="Pfam" id="PF13639">
    <property type="entry name" value="zf-RING_2"/>
    <property type="match status" value="1"/>
</dbReference>
<reference evidence="8" key="3">
    <citation type="submission" date="2014-01" db="EMBL/GenBank/DDBJ databases">
        <title>Evolution of pathogenesis and genome organization in the Tremellales.</title>
        <authorList>
            <person name="Cuomo C."/>
            <person name="Litvintseva A."/>
            <person name="Heitman J."/>
            <person name="Chen Y."/>
            <person name="Sun S."/>
            <person name="Springer D."/>
            <person name="Dromer F."/>
            <person name="Young S."/>
            <person name="Zeng Q."/>
            <person name="Chapman S."/>
            <person name="Gujja S."/>
            <person name="Saif S."/>
            <person name="Birren B."/>
        </authorList>
    </citation>
    <scope>NUCLEOTIDE SEQUENCE</scope>
    <source>
        <strain evidence="8">CBS 10118</strain>
    </source>
</reference>